<dbReference type="PANTHER" id="PTHR10285">
    <property type="entry name" value="URIDINE KINASE"/>
    <property type="match status" value="1"/>
</dbReference>
<dbReference type="Gene3D" id="3.40.50.300">
    <property type="entry name" value="P-loop containing nucleotide triphosphate hydrolases"/>
    <property type="match status" value="1"/>
</dbReference>
<evidence type="ECO:0000313" key="1">
    <source>
        <dbReference type="Ensembl" id="ENSGWIP00000040456.1"/>
    </source>
</evidence>
<dbReference type="Proteomes" id="UP000694680">
    <property type="component" value="Chromosome 9"/>
</dbReference>
<dbReference type="InterPro" id="IPR027417">
    <property type="entry name" value="P-loop_NTPase"/>
</dbReference>
<evidence type="ECO:0000313" key="2">
    <source>
        <dbReference type="Proteomes" id="UP000694680"/>
    </source>
</evidence>
<sequence>TFYVILHCVMTNGGKSTLSKSLQQQIPNSCIIAQDSYFKVTVQGNDHVSVLVLSALHMDKMVNVVNSWRRDPETFLRQKGLKPASEIVSGSEEVYVLIVEGFLIFNYRPLNELFDRRFFIEIPYDVCKKRRSLRVYDPPDPPGYFDRYVWPMYLIHRKEMEGSVSGIAILDGQKTKEELLAAVYEDVHQYVTRLKGNFRKNVSHCMRFLPQLDIE</sequence>
<proteinExistence type="predicted"/>
<dbReference type="CDD" id="cd02024">
    <property type="entry name" value="NRK1"/>
    <property type="match status" value="1"/>
</dbReference>
<organism evidence="1 2">
    <name type="scientific">Gouania willdenowi</name>
    <name type="common">Blunt-snouted clingfish</name>
    <name type="synonym">Lepadogaster willdenowi</name>
    <dbReference type="NCBI Taxonomy" id="441366"/>
    <lineage>
        <taxon>Eukaryota</taxon>
        <taxon>Metazoa</taxon>
        <taxon>Chordata</taxon>
        <taxon>Craniata</taxon>
        <taxon>Vertebrata</taxon>
        <taxon>Euteleostomi</taxon>
        <taxon>Actinopterygii</taxon>
        <taxon>Neopterygii</taxon>
        <taxon>Teleostei</taxon>
        <taxon>Neoteleostei</taxon>
        <taxon>Acanthomorphata</taxon>
        <taxon>Ovalentaria</taxon>
        <taxon>Blenniimorphae</taxon>
        <taxon>Blenniiformes</taxon>
        <taxon>Gobiesocoidei</taxon>
        <taxon>Gobiesocidae</taxon>
        <taxon>Gobiesocinae</taxon>
        <taxon>Gouania</taxon>
    </lineage>
</organism>
<dbReference type="AlphaFoldDB" id="A0A8C5H758"/>
<protein>
    <submittedName>
        <fullName evidence="1">Nicotinamide riboside kinase 1-like</fullName>
    </submittedName>
</protein>
<reference evidence="1" key="2">
    <citation type="submission" date="2025-08" db="UniProtKB">
        <authorList>
            <consortium name="Ensembl"/>
        </authorList>
    </citation>
    <scope>IDENTIFICATION</scope>
</reference>
<reference evidence="1" key="3">
    <citation type="submission" date="2025-09" db="UniProtKB">
        <authorList>
            <consortium name="Ensembl"/>
        </authorList>
    </citation>
    <scope>IDENTIFICATION</scope>
</reference>
<dbReference type="Ensembl" id="ENSGWIT00000043954.1">
    <property type="protein sequence ID" value="ENSGWIP00000040456.1"/>
    <property type="gene ID" value="ENSGWIG00000020348.1"/>
</dbReference>
<accession>A0A8C5H758</accession>
<name>A0A8C5H758_GOUWI</name>
<keyword evidence="2" id="KW-1185">Reference proteome</keyword>
<gene>
    <name evidence="1" type="primary">nmrk1</name>
</gene>
<reference evidence="1" key="1">
    <citation type="submission" date="2020-06" db="EMBL/GenBank/DDBJ databases">
        <authorList>
            <consortium name="Wellcome Sanger Institute Data Sharing"/>
        </authorList>
    </citation>
    <scope>NUCLEOTIDE SEQUENCE [LARGE SCALE GENOMIC DNA]</scope>
</reference>
<dbReference type="SUPFAM" id="SSF52540">
    <property type="entry name" value="P-loop containing nucleoside triphosphate hydrolases"/>
    <property type="match status" value="1"/>
</dbReference>